<evidence type="ECO:0000256" key="1">
    <source>
        <dbReference type="SAM" id="MobiDB-lite"/>
    </source>
</evidence>
<accession>A0AAE1W9W6</accession>
<dbReference type="InterPro" id="IPR004252">
    <property type="entry name" value="Probable_transposase_24"/>
</dbReference>
<dbReference type="Proteomes" id="UP001289374">
    <property type="component" value="Unassembled WGS sequence"/>
</dbReference>
<feature type="compositionally biased region" description="Basic residues" evidence="1">
    <location>
        <begin position="209"/>
        <end position="219"/>
    </location>
</feature>
<feature type="domain" description="DUF4218" evidence="2">
    <location>
        <begin position="48"/>
        <end position="92"/>
    </location>
</feature>
<reference evidence="3" key="1">
    <citation type="submission" date="2020-06" db="EMBL/GenBank/DDBJ databases">
        <authorList>
            <person name="Li T."/>
            <person name="Hu X."/>
            <person name="Zhang T."/>
            <person name="Song X."/>
            <person name="Zhang H."/>
            <person name="Dai N."/>
            <person name="Sheng W."/>
            <person name="Hou X."/>
            <person name="Wei L."/>
        </authorList>
    </citation>
    <scope>NUCLEOTIDE SEQUENCE</scope>
    <source>
        <strain evidence="3">K16</strain>
        <tissue evidence="3">Leaf</tissue>
    </source>
</reference>
<feature type="domain" description="DUF4218" evidence="2">
    <location>
        <begin position="94"/>
        <end position="142"/>
    </location>
</feature>
<feature type="region of interest" description="Disordered" evidence="1">
    <location>
        <begin position="193"/>
        <end position="306"/>
    </location>
</feature>
<evidence type="ECO:0000313" key="4">
    <source>
        <dbReference type="Proteomes" id="UP001289374"/>
    </source>
</evidence>
<reference evidence="3" key="2">
    <citation type="journal article" date="2024" name="Plant">
        <title>Genomic evolution and insights into agronomic trait innovations of Sesamum species.</title>
        <authorList>
            <person name="Miao H."/>
            <person name="Wang L."/>
            <person name="Qu L."/>
            <person name="Liu H."/>
            <person name="Sun Y."/>
            <person name="Le M."/>
            <person name="Wang Q."/>
            <person name="Wei S."/>
            <person name="Zheng Y."/>
            <person name="Lin W."/>
            <person name="Duan Y."/>
            <person name="Cao H."/>
            <person name="Xiong S."/>
            <person name="Wang X."/>
            <person name="Wei L."/>
            <person name="Li C."/>
            <person name="Ma Q."/>
            <person name="Ju M."/>
            <person name="Zhao R."/>
            <person name="Li G."/>
            <person name="Mu C."/>
            <person name="Tian Q."/>
            <person name="Mei H."/>
            <person name="Zhang T."/>
            <person name="Gao T."/>
            <person name="Zhang H."/>
        </authorList>
    </citation>
    <scope>NUCLEOTIDE SEQUENCE</scope>
    <source>
        <strain evidence="3">K16</strain>
    </source>
</reference>
<name>A0AAE1W9W6_9LAMI</name>
<dbReference type="EMBL" id="JACGWL010000013">
    <property type="protein sequence ID" value="KAK4389460.1"/>
    <property type="molecule type" value="Genomic_DNA"/>
</dbReference>
<dbReference type="PANTHER" id="PTHR48258">
    <property type="entry name" value="DUF4218 DOMAIN-CONTAINING PROTEIN-RELATED"/>
    <property type="match status" value="1"/>
</dbReference>
<evidence type="ECO:0000313" key="3">
    <source>
        <dbReference type="EMBL" id="KAK4389460.1"/>
    </source>
</evidence>
<dbReference type="Pfam" id="PF03004">
    <property type="entry name" value="Transposase_24"/>
    <property type="match status" value="1"/>
</dbReference>
<organism evidence="3 4">
    <name type="scientific">Sesamum angolense</name>
    <dbReference type="NCBI Taxonomy" id="2727404"/>
    <lineage>
        <taxon>Eukaryota</taxon>
        <taxon>Viridiplantae</taxon>
        <taxon>Streptophyta</taxon>
        <taxon>Embryophyta</taxon>
        <taxon>Tracheophyta</taxon>
        <taxon>Spermatophyta</taxon>
        <taxon>Magnoliopsida</taxon>
        <taxon>eudicotyledons</taxon>
        <taxon>Gunneridae</taxon>
        <taxon>Pentapetalae</taxon>
        <taxon>asterids</taxon>
        <taxon>lamiids</taxon>
        <taxon>Lamiales</taxon>
        <taxon>Pedaliaceae</taxon>
        <taxon>Sesamum</taxon>
    </lineage>
</organism>
<gene>
    <name evidence="3" type="ORF">Sango_2283000</name>
</gene>
<sequence>MTELRLHGMKSHDCHIFMQKLIPVAFREMVPEHVWSALTEVSLMFQVLCSTTLDIRKVQELEDNIVVIMCNLEKVFPPAFFDSMEHLILHLPFLRELKKKVKNKAHVEASIVEAYIVEEIGWFTSHYFEPYVTCKRRRPSQNDDLTAQSRRSPLPTQPQHRLPSAADVDPTPTFVFVLLDTIGCYKIPRYKTNRTGMTRGFPPPPPGRGRGRGRGRGKLVRPLAPDASDAAEASRQPLPAPPVAPAADELPHSPLIDPTPLDPSSVPPGTSTVGGSFAPSPIPSSVSQAPTASREHYPCQGPPWKSYKPIPQSQKNFCDEFKAKSAKNKVNRVANPVAANTVYRGGSSSVGMHKRKLEAQLGRLPNRMEVFADCYKMKADGTWSVKRAEEVVETYQKLLEERVSQPASGEMGSSDGTSSILQEDQLWAEGGRKRAQVFGMGSDAFDVRCHPTMDHRSRSSSSYCSFAD</sequence>
<evidence type="ECO:0000259" key="2">
    <source>
        <dbReference type="Pfam" id="PF13960"/>
    </source>
</evidence>
<protein>
    <recommendedName>
        <fullName evidence="2">DUF4218 domain-containing protein</fullName>
    </recommendedName>
</protein>
<dbReference type="InterPro" id="IPR025452">
    <property type="entry name" value="DUF4218"/>
</dbReference>
<feature type="region of interest" description="Disordered" evidence="1">
    <location>
        <begin position="139"/>
        <end position="167"/>
    </location>
</feature>
<dbReference type="Pfam" id="PF13960">
    <property type="entry name" value="DUF4218"/>
    <property type="match status" value="2"/>
</dbReference>
<proteinExistence type="predicted"/>
<comment type="caution">
    <text evidence="3">The sequence shown here is derived from an EMBL/GenBank/DDBJ whole genome shotgun (WGS) entry which is preliminary data.</text>
</comment>
<dbReference type="AlphaFoldDB" id="A0AAE1W9W6"/>
<dbReference type="PANTHER" id="PTHR48258:SF4">
    <property type="entry name" value="DUF4216 DOMAIN-CONTAINING PROTEIN"/>
    <property type="match status" value="1"/>
</dbReference>
<keyword evidence="4" id="KW-1185">Reference proteome</keyword>
<feature type="compositionally biased region" description="Polar residues" evidence="1">
    <location>
        <begin position="142"/>
        <end position="151"/>
    </location>
</feature>